<name>A0A382KND4_9ZZZZ</name>
<dbReference type="EMBL" id="UINC01080981">
    <property type="protein sequence ID" value="SVC24427.1"/>
    <property type="molecule type" value="Genomic_DNA"/>
</dbReference>
<feature type="non-terminal residue" evidence="1">
    <location>
        <position position="140"/>
    </location>
</feature>
<evidence type="ECO:0000313" key="1">
    <source>
        <dbReference type="EMBL" id="SVC24427.1"/>
    </source>
</evidence>
<protein>
    <submittedName>
        <fullName evidence="1">Uncharacterized protein</fullName>
    </submittedName>
</protein>
<dbReference type="Pfam" id="PF24175">
    <property type="entry name" value="SU10_adaptor"/>
    <property type="match status" value="1"/>
</dbReference>
<reference evidence="1" key="1">
    <citation type="submission" date="2018-05" db="EMBL/GenBank/DDBJ databases">
        <authorList>
            <person name="Lanie J.A."/>
            <person name="Ng W.-L."/>
            <person name="Kazmierczak K.M."/>
            <person name="Andrzejewski T.M."/>
            <person name="Davidsen T.M."/>
            <person name="Wayne K.J."/>
            <person name="Tettelin H."/>
            <person name="Glass J.I."/>
            <person name="Rusch D."/>
            <person name="Podicherti R."/>
            <person name="Tsui H.-C.T."/>
            <person name="Winkler M.E."/>
        </authorList>
    </citation>
    <scope>NUCLEOTIDE SEQUENCE</scope>
</reference>
<sequence length="140" mass="15861">MVQNCPDSLVESNIRSTVVQFCEQTGVYQAELDPVTTVSGIFEYDLEPPSGTAVHKIMWALYNGVDLEAISTMLLEQRKPNWREAAYHGTPEYFIKVSRSLFYLVPIPNATTANSIRLRVQLKPVHTSTSCDDDIMDDYR</sequence>
<accession>A0A382KND4</accession>
<gene>
    <name evidence="1" type="ORF">METZ01_LOCUS277281</name>
</gene>
<proteinExistence type="predicted"/>
<organism evidence="1">
    <name type="scientific">marine metagenome</name>
    <dbReference type="NCBI Taxonomy" id="408172"/>
    <lineage>
        <taxon>unclassified sequences</taxon>
        <taxon>metagenomes</taxon>
        <taxon>ecological metagenomes</taxon>
    </lineage>
</organism>
<dbReference type="AlphaFoldDB" id="A0A382KND4"/>
<dbReference type="InterPro" id="IPR056209">
    <property type="entry name" value="SU10_adaptor"/>
</dbReference>